<dbReference type="OrthoDB" id="4158433at2759"/>
<dbReference type="AlphaFoldDB" id="A0A0D1WD94"/>
<evidence type="ECO:0000313" key="2">
    <source>
        <dbReference type="EMBL" id="KIV86715.1"/>
    </source>
</evidence>
<gene>
    <name evidence="2" type="ORF">PV11_02311</name>
</gene>
<evidence type="ECO:0000256" key="1">
    <source>
        <dbReference type="SAM" id="MobiDB-lite"/>
    </source>
</evidence>
<dbReference type="Proteomes" id="UP000053599">
    <property type="component" value="Unassembled WGS sequence"/>
</dbReference>
<proteinExistence type="predicted"/>
<sequence length="182" mass="20429">MPNKKKSKSRGNAPPPQPKTVDCSACHQPIIIPRSCRHGKKLINCQGTDCSTAHITAHKDVCPANTLHMTSAHSYRNRIFQPETEFFLDSNRAQKAIMLNDWIPKTIRVIEKNRGKEMKYLNGMPKAEFLQNIRGVSIKGKEIIVVELDAIQAGVLSFEASIYDDEESVTEGEDRLTPPEDD</sequence>
<dbReference type="HOGENOM" id="CLU_1402284_0_0_1"/>
<organism evidence="2 3">
    <name type="scientific">Exophiala sideris</name>
    <dbReference type="NCBI Taxonomy" id="1016849"/>
    <lineage>
        <taxon>Eukaryota</taxon>
        <taxon>Fungi</taxon>
        <taxon>Dikarya</taxon>
        <taxon>Ascomycota</taxon>
        <taxon>Pezizomycotina</taxon>
        <taxon>Eurotiomycetes</taxon>
        <taxon>Chaetothyriomycetidae</taxon>
        <taxon>Chaetothyriales</taxon>
        <taxon>Herpotrichiellaceae</taxon>
        <taxon>Exophiala</taxon>
    </lineage>
</organism>
<evidence type="ECO:0000313" key="3">
    <source>
        <dbReference type="Proteomes" id="UP000053599"/>
    </source>
</evidence>
<accession>A0A0D1WD94</accession>
<feature type="region of interest" description="Disordered" evidence="1">
    <location>
        <begin position="1"/>
        <end position="20"/>
    </location>
</feature>
<dbReference type="EMBL" id="KN846951">
    <property type="protein sequence ID" value="KIV86715.1"/>
    <property type="molecule type" value="Genomic_DNA"/>
</dbReference>
<protein>
    <submittedName>
        <fullName evidence="2">Uncharacterized protein</fullName>
    </submittedName>
</protein>
<reference evidence="2 3" key="1">
    <citation type="submission" date="2015-01" db="EMBL/GenBank/DDBJ databases">
        <title>The Genome Sequence of Exophiala sideris CBS121828.</title>
        <authorList>
            <consortium name="The Broad Institute Genomics Platform"/>
            <person name="Cuomo C."/>
            <person name="de Hoog S."/>
            <person name="Gorbushina A."/>
            <person name="Stielow B."/>
            <person name="Teixiera M."/>
            <person name="Abouelleil A."/>
            <person name="Chapman S.B."/>
            <person name="Priest M."/>
            <person name="Young S.K."/>
            <person name="Wortman J."/>
            <person name="Nusbaum C."/>
            <person name="Birren B."/>
        </authorList>
    </citation>
    <scope>NUCLEOTIDE SEQUENCE [LARGE SCALE GENOMIC DNA]</scope>
    <source>
        <strain evidence="2 3">CBS 121828</strain>
    </source>
</reference>
<name>A0A0D1WD94_9EURO</name>